<dbReference type="Proteomes" id="UP001303115">
    <property type="component" value="Unassembled WGS sequence"/>
</dbReference>
<evidence type="ECO:0000313" key="1">
    <source>
        <dbReference type="EMBL" id="KAK4033643.1"/>
    </source>
</evidence>
<comment type="caution">
    <text evidence="1">The sequence shown here is derived from an EMBL/GenBank/DDBJ whole genome shotgun (WGS) entry which is preliminary data.</text>
</comment>
<evidence type="ECO:0000313" key="2">
    <source>
        <dbReference type="Proteomes" id="UP001303115"/>
    </source>
</evidence>
<dbReference type="AlphaFoldDB" id="A0AAN6SND7"/>
<keyword evidence="2" id="KW-1185">Reference proteome</keyword>
<name>A0AAN6SND7_9PEZI</name>
<reference evidence="2" key="1">
    <citation type="journal article" date="2023" name="Mol. Phylogenet. Evol.">
        <title>Genome-scale phylogeny and comparative genomics of the fungal order Sordariales.</title>
        <authorList>
            <person name="Hensen N."/>
            <person name="Bonometti L."/>
            <person name="Westerberg I."/>
            <person name="Brannstrom I.O."/>
            <person name="Guillou S."/>
            <person name="Cros-Aarteil S."/>
            <person name="Calhoun S."/>
            <person name="Haridas S."/>
            <person name="Kuo A."/>
            <person name="Mondo S."/>
            <person name="Pangilinan J."/>
            <person name="Riley R."/>
            <person name="LaButti K."/>
            <person name="Andreopoulos B."/>
            <person name="Lipzen A."/>
            <person name="Chen C."/>
            <person name="Yan M."/>
            <person name="Daum C."/>
            <person name="Ng V."/>
            <person name="Clum A."/>
            <person name="Steindorff A."/>
            <person name="Ohm R.A."/>
            <person name="Martin F."/>
            <person name="Silar P."/>
            <person name="Natvig D.O."/>
            <person name="Lalanne C."/>
            <person name="Gautier V."/>
            <person name="Ament-Velasquez S.L."/>
            <person name="Kruys A."/>
            <person name="Hutchinson M.I."/>
            <person name="Powell A.J."/>
            <person name="Barry K."/>
            <person name="Miller A.N."/>
            <person name="Grigoriev I.V."/>
            <person name="Debuchy R."/>
            <person name="Gladieux P."/>
            <person name="Hiltunen Thoren M."/>
            <person name="Johannesson H."/>
        </authorList>
    </citation>
    <scope>NUCLEOTIDE SEQUENCE [LARGE SCALE GENOMIC DNA]</scope>
    <source>
        <strain evidence="2">CBS 284.82</strain>
    </source>
</reference>
<sequence length="229" mass="26480">MATQATNTPSLAAYEEMRLNYIEAILKVSLDAETQLDTSVTLTPEELQESARPAARGTNVVDISQRNHPQTMGMRAQSVWKMTRFFNALFGVMIEALSLRVPQHHTPLDIFACACAMKPEVLHKAVDGLINRGREHLKQMGVAETTGVSYQEPQRRLEAGLSDAQKAAKRREMVVFHHRIYRWIELEDERLREIREQEDEARRRMERMWADHRESDDELSDWSFEMIGQ</sequence>
<organism evidence="1 2">
    <name type="scientific">Parachaetomium inaequale</name>
    <dbReference type="NCBI Taxonomy" id="2588326"/>
    <lineage>
        <taxon>Eukaryota</taxon>
        <taxon>Fungi</taxon>
        <taxon>Dikarya</taxon>
        <taxon>Ascomycota</taxon>
        <taxon>Pezizomycotina</taxon>
        <taxon>Sordariomycetes</taxon>
        <taxon>Sordariomycetidae</taxon>
        <taxon>Sordariales</taxon>
        <taxon>Chaetomiaceae</taxon>
        <taxon>Parachaetomium</taxon>
    </lineage>
</organism>
<gene>
    <name evidence="1" type="ORF">C8A01DRAFT_39876</name>
</gene>
<protein>
    <submittedName>
        <fullName evidence="1">Uncharacterized protein</fullName>
    </submittedName>
</protein>
<dbReference type="EMBL" id="MU854517">
    <property type="protein sequence ID" value="KAK4033643.1"/>
    <property type="molecule type" value="Genomic_DNA"/>
</dbReference>
<accession>A0AAN6SND7</accession>
<proteinExistence type="predicted"/>